<gene>
    <name evidence="2" type="ORF">HQ605_09875</name>
</gene>
<keyword evidence="1" id="KW-0472">Membrane</keyword>
<dbReference type="Proteomes" id="UP001520140">
    <property type="component" value="Unassembled WGS sequence"/>
</dbReference>
<proteinExistence type="predicted"/>
<accession>A0ABS7NSY5</accession>
<evidence type="ECO:0000256" key="1">
    <source>
        <dbReference type="SAM" id="Phobius"/>
    </source>
</evidence>
<evidence type="ECO:0000313" key="2">
    <source>
        <dbReference type="EMBL" id="MBY6321131.1"/>
    </source>
</evidence>
<evidence type="ECO:0000313" key="3">
    <source>
        <dbReference type="Proteomes" id="UP001520140"/>
    </source>
</evidence>
<dbReference type="Gene3D" id="1.20.1440.20">
    <property type="entry name" value="LemA-like domain"/>
    <property type="match status" value="1"/>
</dbReference>
<evidence type="ECO:0008006" key="4">
    <source>
        <dbReference type="Google" id="ProtNLM"/>
    </source>
</evidence>
<reference evidence="2 3" key="1">
    <citation type="submission" date="2020-06" db="EMBL/GenBank/DDBJ databases">
        <title>Taxonomy, biology and ecology of Rhodococcus bacteria occurring in California pistachio and other woody hosts as revealed by genome sequence analyses.</title>
        <authorList>
            <person name="Gai Y."/>
            <person name="Riely B."/>
        </authorList>
    </citation>
    <scope>NUCLEOTIDE SEQUENCE [LARGE SCALE GENOMIC DNA]</scope>
    <source>
        <strain evidence="2 3">BP-284</strain>
    </source>
</reference>
<name>A0ABS7NSY5_9NOCA</name>
<dbReference type="EMBL" id="JABUKG010000009">
    <property type="protein sequence ID" value="MBY6321131.1"/>
    <property type="molecule type" value="Genomic_DNA"/>
</dbReference>
<organism evidence="2 3">
    <name type="scientific">Rhodococcoides kroppenstedtii</name>
    <dbReference type="NCBI Taxonomy" id="293050"/>
    <lineage>
        <taxon>Bacteria</taxon>
        <taxon>Bacillati</taxon>
        <taxon>Actinomycetota</taxon>
        <taxon>Actinomycetes</taxon>
        <taxon>Mycobacteriales</taxon>
        <taxon>Nocardiaceae</taxon>
        <taxon>Rhodococcoides</taxon>
    </lineage>
</organism>
<keyword evidence="1" id="KW-1133">Transmembrane helix</keyword>
<feature type="transmembrane region" description="Helical" evidence="1">
    <location>
        <begin position="6"/>
        <end position="24"/>
    </location>
</feature>
<comment type="caution">
    <text evidence="2">The sequence shown here is derived from an EMBL/GenBank/DDBJ whole genome shotgun (WGS) entry which is preliminary data.</text>
</comment>
<dbReference type="RefSeq" id="WP_157889634.1">
    <property type="nucleotide sequence ID" value="NZ_JABUKE010000008.1"/>
</dbReference>
<sequence length="198" mass="20780">MTSVAPVVLTVVAATLVVTLAWLVSVVRRARRTVDTVVAGLHLLEVALDHRRLLVPELARAAVGAELDREAINQAVGARSWSAIVRERRVDLGARAAAENALSAAVHHLVCAGRESGRVRWDFTSAASELDALERRIAGAVRVYNAHAAALSGLVRSPLTGPVVRTLGIGAPDLFVETATAPVHVLEVPDVPAPALAA</sequence>
<keyword evidence="3" id="KW-1185">Reference proteome</keyword>
<dbReference type="InterPro" id="IPR023353">
    <property type="entry name" value="LemA-like_dom_sf"/>
</dbReference>
<protein>
    <recommendedName>
        <fullName evidence="4">LemA protein</fullName>
    </recommendedName>
</protein>
<keyword evidence="1" id="KW-0812">Transmembrane</keyword>